<keyword evidence="5 7" id="KW-1133">Transmembrane helix</keyword>
<dbReference type="SMART" id="SM00665">
    <property type="entry name" value="B561"/>
    <property type="match status" value="1"/>
</dbReference>
<dbReference type="GeneID" id="36584604"/>
<sequence length="245" mass="27105">MARFCPLLIILTIVSFVSILLLTEKREEGSRLLEREFYDSIKIFNRKRNAHACMMSIVFLVLYPLGAISLHLPLPPFLKKIRIVPSVHVPIQILGLSMMIGAMCLGINLARELDFLSGSVPVPAHVVIGLLATSMIILIQPAMGALQHLHFRKTGGKSIYGYIHRWTGRIAIILGMINQGLGFQLVGIGTVVHTHSLVRNFVILGILGSIWFALVIWDCLRGVVRKKPAVVENGEVKQKDNGTVS</sequence>
<feature type="transmembrane region" description="Helical" evidence="7">
    <location>
        <begin position="122"/>
        <end position="146"/>
    </location>
</feature>
<evidence type="ECO:0000256" key="4">
    <source>
        <dbReference type="ARBA" id="ARBA00022982"/>
    </source>
</evidence>
<dbReference type="PANTHER" id="PTHR47797:SF1">
    <property type="entry name" value="CYTOCHROME B561 DOMAIN-CONTAINING PROTEIN-RELATED"/>
    <property type="match status" value="1"/>
</dbReference>
<feature type="transmembrane region" description="Helical" evidence="7">
    <location>
        <begin position="166"/>
        <end position="191"/>
    </location>
</feature>
<dbReference type="InterPro" id="IPR006593">
    <property type="entry name" value="Cyt_b561/ferric_Rdtase_TM"/>
</dbReference>
<evidence type="ECO:0000256" key="7">
    <source>
        <dbReference type="SAM" id="Phobius"/>
    </source>
</evidence>
<organism evidence="9 10">
    <name type="scientific">Hyaloscypha bicolor E</name>
    <dbReference type="NCBI Taxonomy" id="1095630"/>
    <lineage>
        <taxon>Eukaryota</taxon>
        <taxon>Fungi</taxon>
        <taxon>Dikarya</taxon>
        <taxon>Ascomycota</taxon>
        <taxon>Pezizomycotina</taxon>
        <taxon>Leotiomycetes</taxon>
        <taxon>Helotiales</taxon>
        <taxon>Hyaloscyphaceae</taxon>
        <taxon>Hyaloscypha</taxon>
        <taxon>Hyaloscypha bicolor</taxon>
    </lineage>
</organism>
<evidence type="ECO:0000256" key="3">
    <source>
        <dbReference type="ARBA" id="ARBA00022692"/>
    </source>
</evidence>
<dbReference type="RefSeq" id="XP_024744446.1">
    <property type="nucleotide sequence ID" value="XM_024876525.1"/>
</dbReference>
<dbReference type="OrthoDB" id="19261at2759"/>
<dbReference type="GO" id="GO:0016020">
    <property type="term" value="C:membrane"/>
    <property type="evidence" value="ECO:0007669"/>
    <property type="project" value="UniProtKB-SubCell"/>
</dbReference>
<dbReference type="PANTHER" id="PTHR47797">
    <property type="entry name" value="DEHYDROGENASE, PUTATIVE (AFU_ORTHOLOGUE AFUA_8G05805)-RELATED"/>
    <property type="match status" value="1"/>
</dbReference>
<accession>A0A2J6TWY8</accession>
<reference evidence="9 10" key="1">
    <citation type="submission" date="2016-04" db="EMBL/GenBank/DDBJ databases">
        <title>A degradative enzymes factory behind the ericoid mycorrhizal symbiosis.</title>
        <authorList>
            <consortium name="DOE Joint Genome Institute"/>
            <person name="Martino E."/>
            <person name="Morin E."/>
            <person name="Grelet G."/>
            <person name="Kuo A."/>
            <person name="Kohler A."/>
            <person name="Daghino S."/>
            <person name="Barry K."/>
            <person name="Choi C."/>
            <person name="Cichocki N."/>
            <person name="Clum A."/>
            <person name="Copeland A."/>
            <person name="Hainaut M."/>
            <person name="Haridas S."/>
            <person name="Labutti K."/>
            <person name="Lindquist E."/>
            <person name="Lipzen A."/>
            <person name="Khouja H.-R."/>
            <person name="Murat C."/>
            <person name="Ohm R."/>
            <person name="Olson A."/>
            <person name="Spatafora J."/>
            <person name="Veneault-Fourrey C."/>
            <person name="Henrissat B."/>
            <person name="Grigoriev I."/>
            <person name="Martin F."/>
            <person name="Perotto S."/>
        </authorList>
    </citation>
    <scope>NUCLEOTIDE SEQUENCE [LARGE SCALE GENOMIC DNA]</scope>
    <source>
        <strain evidence="9 10">E</strain>
    </source>
</reference>
<feature type="domain" description="Cytochrome b561" evidence="8">
    <location>
        <begin position="50"/>
        <end position="183"/>
    </location>
</feature>
<comment type="subcellular location">
    <subcellularLocation>
        <location evidence="1">Membrane</location>
    </subcellularLocation>
</comment>
<feature type="transmembrane region" description="Helical" evidence="7">
    <location>
        <begin position="197"/>
        <end position="217"/>
    </location>
</feature>
<evidence type="ECO:0000256" key="5">
    <source>
        <dbReference type="ARBA" id="ARBA00022989"/>
    </source>
</evidence>
<evidence type="ECO:0000313" key="9">
    <source>
        <dbReference type="EMBL" id="PMD67542.1"/>
    </source>
</evidence>
<keyword evidence="6 7" id="KW-0472">Membrane</keyword>
<evidence type="ECO:0000256" key="1">
    <source>
        <dbReference type="ARBA" id="ARBA00004370"/>
    </source>
</evidence>
<keyword evidence="3 7" id="KW-0812">Transmembrane</keyword>
<dbReference type="InParanoid" id="A0A2J6TWY8"/>
<keyword evidence="2" id="KW-0813">Transport</keyword>
<feature type="transmembrane region" description="Helical" evidence="7">
    <location>
        <begin position="91"/>
        <end position="110"/>
    </location>
</feature>
<gene>
    <name evidence="9" type="ORF">K444DRAFT_551000</name>
</gene>
<proteinExistence type="predicted"/>
<dbReference type="Proteomes" id="UP000235371">
    <property type="component" value="Unassembled WGS sequence"/>
</dbReference>
<dbReference type="EMBL" id="KZ613740">
    <property type="protein sequence ID" value="PMD67542.1"/>
    <property type="molecule type" value="Genomic_DNA"/>
</dbReference>
<protein>
    <recommendedName>
        <fullName evidence="8">Cytochrome b561 domain-containing protein</fullName>
    </recommendedName>
</protein>
<evidence type="ECO:0000256" key="6">
    <source>
        <dbReference type="ARBA" id="ARBA00023136"/>
    </source>
</evidence>
<evidence type="ECO:0000313" key="10">
    <source>
        <dbReference type="Proteomes" id="UP000235371"/>
    </source>
</evidence>
<dbReference type="STRING" id="1095630.A0A2J6TWY8"/>
<keyword evidence="4" id="KW-0249">Electron transport</keyword>
<dbReference type="AlphaFoldDB" id="A0A2J6TWY8"/>
<dbReference type="CDD" id="cd08760">
    <property type="entry name" value="Cyt_b561_FRRS1_like"/>
    <property type="match status" value="1"/>
</dbReference>
<name>A0A2J6TWY8_9HELO</name>
<evidence type="ECO:0000256" key="2">
    <source>
        <dbReference type="ARBA" id="ARBA00022448"/>
    </source>
</evidence>
<evidence type="ECO:0000259" key="8">
    <source>
        <dbReference type="SMART" id="SM00665"/>
    </source>
</evidence>
<feature type="transmembrane region" description="Helical" evidence="7">
    <location>
        <begin position="49"/>
        <end position="70"/>
    </location>
</feature>
<keyword evidence="10" id="KW-1185">Reference proteome</keyword>
<dbReference type="Gene3D" id="1.20.120.1770">
    <property type="match status" value="1"/>
</dbReference>